<dbReference type="EMBL" id="UINC01003810">
    <property type="protein sequence ID" value="SVA09426.1"/>
    <property type="molecule type" value="Genomic_DNA"/>
</dbReference>
<feature type="non-terminal residue" evidence="2">
    <location>
        <position position="183"/>
    </location>
</feature>
<sequence>MKNTIKEQILTSAEVKKEMVESCVSDIEKAAVIMINCIKKGGKILWCGNGGSAADAQHLATELMGGMSSHDRKPIPSIALTTDSSFLTAWANDTDFDSIFSRQVQGIGLKDDVLVGISTSGNSLNVINAVKQAKYKGLKSIVLTGRSGGRLAGKADVTIHVPSTDTQRIQEAHIMTGQILCGL</sequence>
<evidence type="ECO:0000259" key="1">
    <source>
        <dbReference type="PROSITE" id="PS51464"/>
    </source>
</evidence>
<organism evidence="2">
    <name type="scientific">marine metagenome</name>
    <dbReference type="NCBI Taxonomy" id="408172"/>
    <lineage>
        <taxon>unclassified sequences</taxon>
        <taxon>metagenomes</taxon>
        <taxon>ecological metagenomes</taxon>
    </lineage>
</organism>
<dbReference type="CDD" id="cd05006">
    <property type="entry name" value="SIS_GmhA"/>
    <property type="match status" value="1"/>
</dbReference>
<dbReference type="AlphaFoldDB" id="A0A381SZQ7"/>
<dbReference type="Gene3D" id="3.40.50.10490">
    <property type="entry name" value="Glucose-6-phosphate isomerase like protein, domain 1"/>
    <property type="match status" value="1"/>
</dbReference>
<dbReference type="InterPro" id="IPR046348">
    <property type="entry name" value="SIS_dom_sf"/>
</dbReference>
<reference evidence="2" key="1">
    <citation type="submission" date="2018-05" db="EMBL/GenBank/DDBJ databases">
        <authorList>
            <person name="Lanie J.A."/>
            <person name="Ng W.-L."/>
            <person name="Kazmierczak K.M."/>
            <person name="Andrzejewski T.M."/>
            <person name="Davidsen T.M."/>
            <person name="Wayne K.J."/>
            <person name="Tettelin H."/>
            <person name="Glass J.I."/>
            <person name="Rusch D."/>
            <person name="Podicherti R."/>
            <person name="Tsui H.-C.T."/>
            <person name="Winkler M.E."/>
        </authorList>
    </citation>
    <scope>NUCLEOTIDE SEQUENCE</scope>
</reference>
<name>A0A381SZQ7_9ZZZZ</name>
<feature type="domain" description="SIS" evidence="1">
    <location>
        <begin position="34"/>
        <end position="183"/>
    </location>
</feature>
<protein>
    <recommendedName>
        <fullName evidence="1">SIS domain-containing protein</fullName>
    </recommendedName>
</protein>
<gene>
    <name evidence="2" type="ORF">METZ01_LOCUS62280</name>
</gene>
<dbReference type="PROSITE" id="PS51464">
    <property type="entry name" value="SIS"/>
    <property type="match status" value="1"/>
</dbReference>
<dbReference type="GO" id="GO:1901135">
    <property type="term" value="P:carbohydrate derivative metabolic process"/>
    <property type="evidence" value="ECO:0007669"/>
    <property type="project" value="InterPro"/>
</dbReference>
<dbReference type="PANTHER" id="PTHR30390:SF6">
    <property type="entry name" value="DNAA INITIATOR-ASSOCIATING PROTEIN DIAA"/>
    <property type="match status" value="1"/>
</dbReference>
<dbReference type="GO" id="GO:0097367">
    <property type="term" value="F:carbohydrate derivative binding"/>
    <property type="evidence" value="ECO:0007669"/>
    <property type="project" value="InterPro"/>
</dbReference>
<dbReference type="SUPFAM" id="SSF53697">
    <property type="entry name" value="SIS domain"/>
    <property type="match status" value="1"/>
</dbReference>
<proteinExistence type="predicted"/>
<dbReference type="Pfam" id="PF13580">
    <property type="entry name" value="SIS_2"/>
    <property type="match status" value="1"/>
</dbReference>
<accession>A0A381SZQ7</accession>
<dbReference type="InterPro" id="IPR035461">
    <property type="entry name" value="GmhA/DiaA"/>
</dbReference>
<dbReference type="InterPro" id="IPR050099">
    <property type="entry name" value="SIS_GmhA/DiaA_subfam"/>
</dbReference>
<dbReference type="PANTHER" id="PTHR30390">
    <property type="entry name" value="SEDOHEPTULOSE 7-PHOSPHATE ISOMERASE / DNAA INITIATOR-ASSOCIATING FACTOR FOR REPLICATION INITIATION"/>
    <property type="match status" value="1"/>
</dbReference>
<evidence type="ECO:0000313" key="2">
    <source>
        <dbReference type="EMBL" id="SVA09426.1"/>
    </source>
</evidence>
<dbReference type="InterPro" id="IPR001347">
    <property type="entry name" value="SIS_dom"/>
</dbReference>